<gene>
    <name evidence="11" type="primary">LOAG_17900</name>
</gene>
<dbReference type="GO" id="GO:0005886">
    <property type="term" value="C:plasma membrane"/>
    <property type="evidence" value="ECO:0007669"/>
    <property type="project" value="TreeGrafter"/>
</dbReference>
<dbReference type="GeneID" id="9944633"/>
<sequence length="610" mass="68912">MRWFSVKHPWSIPQVALCLIMHAVYVNGKLKGRVCAYGDIDRDLYTDIIVQDHDRLKTYFQNENGEFSEAGQNINLGSSQIVSCAVGDFNGDSVPDILVSRKIPNGKKGYESTVYIFSYSAYKPVLLNATLLDELAVMDVNGDGISDVVGFRNNKSLFCQLGSAGGNFSSCEHFFSGFDNKHDIIPYERFLHSFVDINGDLSAEIIFGIKISNRLKMQAWRRRSNELWELDHELIADLPVESCPTNYFGAVLFADFDADGVVDIGLPCCADATCRKVVVINMWNHYIGAWQDFHITGLEGSDLVSKKDEGNVVFRVGDFSLDGYPDLIALVREKTQNPMILENVPCTDCISNASRRFELRTSPRLIQPADVSLGQIQLASFFDLKEDGTLDVLLEYKDVDQSMAVDFIRCEDKGDTTFLKVQVFSSSCDQFCGSTKTKIGTPPFHYLLFRKFNDNSNPRTSRAVYNNMSDSWGHDQVGSQCQMPQTTHRALHTPFALFGLGRSPNFVDYVHIGSPRMPLTGGLYYGNQHYYLKQIVPNSRLIVVPPKGDGIHWQSRLYLTPSQLIKQSLMVLISVCMILLLVVVFLHYRERRADKHERQAQSHRFHFDAM</sequence>
<dbReference type="Pfam" id="PF23122">
    <property type="entry name" value="C2_ITFG1"/>
    <property type="match status" value="1"/>
</dbReference>
<dbReference type="Gene3D" id="2.130.10.130">
    <property type="entry name" value="Integrin alpha, N-terminal"/>
    <property type="match status" value="1"/>
</dbReference>
<evidence type="ECO:0000313" key="10">
    <source>
        <dbReference type="Proteomes" id="UP000095285"/>
    </source>
</evidence>
<dbReference type="InterPro" id="IPR028994">
    <property type="entry name" value="Integrin_alpha_N"/>
</dbReference>
<evidence type="ECO:0000256" key="8">
    <source>
        <dbReference type="SAM" id="Phobius"/>
    </source>
</evidence>
<accession>A0A1I7V993</accession>
<dbReference type="SUPFAM" id="SSF69318">
    <property type="entry name" value="Integrin alpha N-terminal domain"/>
    <property type="match status" value="1"/>
</dbReference>
<dbReference type="CTD" id="9944633"/>
<keyword evidence="6 8" id="KW-0472">Membrane</keyword>
<reference evidence="11" key="2">
    <citation type="submission" date="2016-11" db="UniProtKB">
        <authorList>
            <consortium name="WormBaseParasite"/>
        </authorList>
    </citation>
    <scope>IDENTIFICATION</scope>
</reference>
<proteinExistence type="inferred from homology"/>
<keyword evidence="10" id="KW-1185">Reference proteome</keyword>
<dbReference type="Pfam" id="PF13517">
    <property type="entry name" value="FG-GAP_3"/>
    <property type="match status" value="1"/>
</dbReference>
<evidence type="ECO:0000256" key="7">
    <source>
        <dbReference type="ARBA" id="ARBA00023180"/>
    </source>
</evidence>
<dbReference type="FunCoup" id="A0A1I7V993">
    <property type="interactions" value="1415"/>
</dbReference>
<feature type="transmembrane region" description="Helical" evidence="8">
    <location>
        <begin position="569"/>
        <end position="588"/>
    </location>
</feature>
<dbReference type="PANTHER" id="PTHR13412">
    <property type="entry name" value="T-CELL IMMUNOMODULATORY PROTEIN HOMOLOG"/>
    <property type="match status" value="1"/>
</dbReference>
<evidence type="ECO:0000256" key="5">
    <source>
        <dbReference type="ARBA" id="ARBA00022989"/>
    </source>
</evidence>
<dbReference type="WBParaSite" id="EN70_11216">
    <property type="protein sequence ID" value="EN70_11216"/>
    <property type="gene ID" value="EN70_11216"/>
</dbReference>
<dbReference type="eggNOG" id="KOG4550">
    <property type="taxonomic scope" value="Eukaryota"/>
</dbReference>
<dbReference type="InParanoid" id="A0A1I7V993"/>
<protein>
    <submittedName>
        <fullName evidence="11">FG-GAP repeat family protein</fullName>
    </submittedName>
</protein>
<evidence type="ECO:0000259" key="9">
    <source>
        <dbReference type="Pfam" id="PF23122"/>
    </source>
</evidence>
<feature type="domain" description="T-cell immunomodulatory protein TIP C2" evidence="9">
    <location>
        <begin position="465"/>
        <end position="558"/>
    </location>
</feature>
<dbReference type="RefSeq" id="XP_003142796.2">
    <property type="nucleotide sequence ID" value="XM_003142748.2"/>
</dbReference>
<evidence type="ECO:0000256" key="6">
    <source>
        <dbReference type="ARBA" id="ARBA00023136"/>
    </source>
</evidence>
<dbReference type="KEGG" id="loa:LOAG_17900"/>
<dbReference type="PANTHER" id="PTHR13412:SF0">
    <property type="entry name" value="T-CELL IMMUNOMODULATORY PROTEIN"/>
    <property type="match status" value="1"/>
</dbReference>
<keyword evidence="3 8" id="KW-0812">Transmembrane</keyword>
<organism evidence="10 11">
    <name type="scientific">Loa loa</name>
    <name type="common">Eye worm</name>
    <name type="synonym">Filaria loa</name>
    <dbReference type="NCBI Taxonomy" id="7209"/>
    <lineage>
        <taxon>Eukaryota</taxon>
        <taxon>Metazoa</taxon>
        <taxon>Ecdysozoa</taxon>
        <taxon>Nematoda</taxon>
        <taxon>Chromadorea</taxon>
        <taxon>Rhabditida</taxon>
        <taxon>Spirurina</taxon>
        <taxon>Spiruromorpha</taxon>
        <taxon>Filarioidea</taxon>
        <taxon>Onchocercidae</taxon>
        <taxon>Loa</taxon>
    </lineage>
</organism>
<evidence type="ECO:0000256" key="2">
    <source>
        <dbReference type="ARBA" id="ARBA00006496"/>
    </source>
</evidence>
<evidence type="ECO:0000256" key="1">
    <source>
        <dbReference type="ARBA" id="ARBA00004479"/>
    </source>
</evidence>
<comment type="similarity">
    <text evidence="2">Belongs to the TIP family.</text>
</comment>
<keyword evidence="5 8" id="KW-1133">Transmembrane helix</keyword>
<evidence type="ECO:0000313" key="11">
    <source>
        <dbReference type="WBParaSite" id="EN70_11216"/>
    </source>
</evidence>
<name>A0A1I7V993_LOALO</name>
<keyword evidence="4" id="KW-0732">Signal</keyword>
<dbReference type="AlphaFoldDB" id="A0A1I7V993"/>
<keyword evidence="7" id="KW-0325">Glycoprotein</keyword>
<reference evidence="10" key="1">
    <citation type="submission" date="2012-04" db="EMBL/GenBank/DDBJ databases">
        <title>The Genome Sequence of Loa loa.</title>
        <authorList>
            <consortium name="The Broad Institute Genome Sequencing Platform"/>
            <consortium name="Broad Institute Genome Sequencing Center for Infectious Disease"/>
            <person name="Nutman T.B."/>
            <person name="Fink D.L."/>
            <person name="Russ C."/>
            <person name="Young S."/>
            <person name="Zeng Q."/>
            <person name="Gargeya S."/>
            <person name="Alvarado L."/>
            <person name="Berlin A."/>
            <person name="Chapman S.B."/>
            <person name="Chen Z."/>
            <person name="Freedman E."/>
            <person name="Gellesch M."/>
            <person name="Goldberg J."/>
            <person name="Griggs A."/>
            <person name="Gujja S."/>
            <person name="Heilman E.R."/>
            <person name="Heiman D."/>
            <person name="Howarth C."/>
            <person name="Mehta T."/>
            <person name="Neiman D."/>
            <person name="Pearson M."/>
            <person name="Roberts A."/>
            <person name="Saif S."/>
            <person name="Shea T."/>
            <person name="Shenoy N."/>
            <person name="Sisk P."/>
            <person name="Stolte C."/>
            <person name="Sykes S."/>
            <person name="White J."/>
            <person name="Yandava C."/>
            <person name="Haas B."/>
            <person name="Henn M.R."/>
            <person name="Nusbaum C."/>
            <person name="Birren B."/>
        </authorList>
    </citation>
    <scope>NUCLEOTIDE SEQUENCE [LARGE SCALE GENOMIC DNA]</scope>
</reference>
<dbReference type="InterPro" id="IPR057089">
    <property type="entry name" value="C2_TIP"/>
</dbReference>
<dbReference type="Proteomes" id="UP000095285">
    <property type="component" value="Unassembled WGS sequence"/>
</dbReference>
<dbReference type="InterPro" id="IPR024881">
    <property type="entry name" value="Tip"/>
</dbReference>
<evidence type="ECO:0000256" key="3">
    <source>
        <dbReference type="ARBA" id="ARBA00022692"/>
    </source>
</evidence>
<evidence type="ECO:0000256" key="4">
    <source>
        <dbReference type="ARBA" id="ARBA00022729"/>
    </source>
</evidence>
<dbReference type="OrthoDB" id="10250728at2759"/>
<dbReference type="InterPro" id="IPR013517">
    <property type="entry name" value="FG-GAP"/>
</dbReference>
<comment type="subcellular location">
    <subcellularLocation>
        <location evidence="1">Membrane</location>
        <topology evidence="1">Single-pass type I membrane protein</topology>
    </subcellularLocation>
</comment>